<dbReference type="Proteomes" id="UP001169027">
    <property type="component" value="Unassembled WGS sequence"/>
</dbReference>
<evidence type="ECO:0000256" key="1">
    <source>
        <dbReference type="ARBA" id="ARBA00006987"/>
    </source>
</evidence>
<comment type="similarity">
    <text evidence="1">Belongs to the UPF0065 (bug) family.</text>
</comment>
<dbReference type="RefSeq" id="WP_301816026.1">
    <property type="nucleotide sequence ID" value="NZ_JAUJZH010000044.1"/>
</dbReference>
<dbReference type="CDD" id="cd07012">
    <property type="entry name" value="PBP2_Bug_TTT"/>
    <property type="match status" value="1"/>
</dbReference>
<feature type="region of interest" description="Disordered" evidence="2">
    <location>
        <begin position="26"/>
        <end position="54"/>
    </location>
</feature>
<comment type="caution">
    <text evidence="3">The sequence shown here is derived from an EMBL/GenBank/DDBJ whole genome shotgun (WGS) entry which is preliminary data.</text>
</comment>
<dbReference type="Gene3D" id="3.40.190.10">
    <property type="entry name" value="Periplasmic binding protein-like II"/>
    <property type="match status" value="1"/>
</dbReference>
<dbReference type="PANTHER" id="PTHR42928:SF5">
    <property type="entry name" value="BLR1237 PROTEIN"/>
    <property type="match status" value="1"/>
</dbReference>
<dbReference type="EMBL" id="JAUKVY010000044">
    <property type="protein sequence ID" value="MDO1537580.1"/>
    <property type="molecule type" value="Genomic_DNA"/>
</dbReference>
<sequence>MALVMLRLLVNACEDAILAGRSRDGKRVASYGPNRQVDVPDKQIPIVDGPDTDGIGTLPVRHGDESETKMKLKQLARPALVLIGCSLALSAWALGDKPLKVIVPAPAGGTTDIAARVVGQQISVDIGRPVIVENRPGASGSIGLHAMLQAAPDGDTILVGPNNLLVESPQVMKVPYDPLKDVVSIARVAKTSYVLVTGASYPAKDFQGLLAQLKTRKGKSSFANYGNGTTSHYSGLIFSDQADLGMQNVGYPGSPPALQDVIGGQVDIMFDGMATSLPLIKGGKLRLYAVSGKSRSRYFPEVPTMTELGYPEIQFQGQIRFYGSSRLPPDVLAKLQAIIKKAADAPAVQQKLFDVGLEPDVSVDTPAMLAEDKSLFQRNAAIVKKFNIQLN</sequence>
<dbReference type="Pfam" id="PF03401">
    <property type="entry name" value="TctC"/>
    <property type="match status" value="1"/>
</dbReference>
<dbReference type="InterPro" id="IPR005064">
    <property type="entry name" value="BUG"/>
</dbReference>
<dbReference type="PANTHER" id="PTHR42928">
    <property type="entry name" value="TRICARBOXYLATE-BINDING PROTEIN"/>
    <property type="match status" value="1"/>
</dbReference>
<evidence type="ECO:0000256" key="2">
    <source>
        <dbReference type="SAM" id="MobiDB-lite"/>
    </source>
</evidence>
<evidence type="ECO:0000313" key="3">
    <source>
        <dbReference type="EMBL" id="MDO1537580.1"/>
    </source>
</evidence>
<evidence type="ECO:0000313" key="4">
    <source>
        <dbReference type="Proteomes" id="UP001169027"/>
    </source>
</evidence>
<dbReference type="Gene3D" id="3.40.190.150">
    <property type="entry name" value="Bordetella uptake gene, domain 1"/>
    <property type="match status" value="1"/>
</dbReference>
<name>A0ABT8SF79_9BURK</name>
<dbReference type="InterPro" id="IPR042100">
    <property type="entry name" value="Bug_dom1"/>
</dbReference>
<accession>A0ABT8SF79</accession>
<reference evidence="3" key="1">
    <citation type="submission" date="2023-06" db="EMBL/GenBank/DDBJ databases">
        <authorList>
            <person name="Jiang Y."/>
            <person name="Liu Q."/>
        </authorList>
    </citation>
    <scope>NUCLEOTIDE SEQUENCE</scope>
    <source>
        <strain evidence="3">CGMCC 1.12090</strain>
    </source>
</reference>
<dbReference type="SUPFAM" id="SSF53850">
    <property type="entry name" value="Periplasmic binding protein-like II"/>
    <property type="match status" value="1"/>
</dbReference>
<gene>
    <name evidence="3" type="ORF">Q2T77_35605</name>
</gene>
<keyword evidence="4" id="KW-1185">Reference proteome</keyword>
<organism evidence="3 4">
    <name type="scientific">Variovorax ginsengisoli</name>
    <dbReference type="NCBI Taxonomy" id="363844"/>
    <lineage>
        <taxon>Bacteria</taxon>
        <taxon>Pseudomonadati</taxon>
        <taxon>Pseudomonadota</taxon>
        <taxon>Betaproteobacteria</taxon>
        <taxon>Burkholderiales</taxon>
        <taxon>Comamonadaceae</taxon>
        <taxon>Variovorax</taxon>
    </lineage>
</organism>
<proteinExistence type="inferred from homology"/>
<protein>
    <submittedName>
        <fullName evidence="3">Tripartite tricarboxylate transporter substrate binding protein</fullName>
    </submittedName>
</protein>